<comment type="caution">
    <text evidence="7">The sequence shown here is derived from an EMBL/GenBank/DDBJ whole genome shotgun (WGS) entry which is preliminary data.</text>
</comment>
<evidence type="ECO:0000256" key="1">
    <source>
        <dbReference type="ARBA" id="ARBA00022450"/>
    </source>
</evidence>
<dbReference type="InterPro" id="IPR036736">
    <property type="entry name" value="ACP-like_sf"/>
</dbReference>
<dbReference type="Gene3D" id="3.30.300.30">
    <property type="match status" value="1"/>
</dbReference>
<dbReference type="Pfam" id="PF00668">
    <property type="entry name" value="Condensation"/>
    <property type="match status" value="1"/>
</dbReference>
<feature type="region of interest" description="Disordered" evidence="5">
    <location>
        <begin position="1"/>
        <end position="32"/>
    </location>
</feature>
<evidence type="ECO:0000256" key="3">
    <source>
        <dbReference type="ARBA" id="ARBA00022598"/>
    </source>
</evidence>
<dbReference type="GO" id="GO:0016874">
    <property type="term" value="F:ligase activity"/>
    <property type="evidence" value="ECO:0007669"/>
    <property type="project" value="UniProtKB-KW"/>
</dbReference>
<evidence type="ECO:0000256" key="4">
    <source>
        <dbReference type="ARBA" id="ARBA00023268"/>
    </source>
</evidence>
<gene>
    <name evidence="7" type="ORF">UHOR_13139</name>
</gene>
<dbReference type="EMBL" id="CAGI01000133">
    <property type="protein sequence ID" value="CCF48356.1"/>
    <property type="molecule type" value="Genomic_DNA"/>
</dbReference>
<dbReference type="Gene3D" id="3.30.559.10">
    <property type="entry name" value="Chloramphenicol acetyltransferase-like domain"/>
    <property type="match status" value="1"/>
</dbReference>
<name>I2FN63_USTHO</name>
<dbReference type="HOGENOM" id="CLU_250020_0_0_1"/>
<evidence type="ECO:0000313" key="7">
    <source>
        <dbReference type="EMBL" id="CCF48356.1"/>
    </source>
</evidence>
<evidence type="ECO:0000259" key="6">
    <source>
        <dbReference type="PROSITE" id="PS50075"/>
    </source>
</evidence>
<proteinExistence type="predicted"/>
<dbReference type="GO" id="GO:0005737">
    <property type="term" value="C:cytoplasm"/>
    <property type="evidence" value="ECO:0007669"/>
    <property type="project" value="TreeGrafter"/>
</dbReference>
<keyword evidence="3" id="KW-0436">Ligase</keyword>
<dbReference type="GO" id="GO:0044550">
    <property type="term" value="P:secondary metabolite biosynthetic process"/>
    <property type="evidence" value="ECO:0007669"/>
    <property type="project" value="TreeGrafter"/>
</dbReference>
<feature type="domain" description="Carrier" evidence="6">
    <location>
        <begin position="835"/>
        <end position="912"/>
    </location>
</feature>
<dbReference type="InterPro" id="IPR045851">
    <property type="entry name" value="AMP-bd_C_sf"/>
</dbReference>
<keyword evidence="8" id="KW-1185">Reference proteome</keyword>
<accession>I2FN63</accession>
<dbReference type="InterPro" id="IPR009081">
    <property type="entry name" value="PP-bd_ACP"/>
</dbReference>
<dbReference type="Proteomes" id="UP000006174">
    <property type="component" value="Unassembled WGS sequence"/>
</dbReference>
<dbReference type="SUPFAM" id="SSF56801">
    <property type="entry name" value="Acetyl-CoA synthetase-like"/>
    <property type="match status" value="1"/>
</dbReference>
<dbReference type="InterPro" id="IPR001242">
    <property type="entry name" value="Condensation_dom"/>
</dbReference>
<dbReference type="Gene3D" id="3.40.50.12780">
    <property type="entry name" value="N-terminal domain of ligase-like"/>
    <property type="match status" value="1"/>
</dbReference>
<keyword evidence="4" id="KW-0511">Multifunctional enzyme</keyword>
<dbReference type="PANTHER" id="PTHR45527:SF1">
    <property type="entry name" value="FATTY ACID SYNTHASE"/>
    <property type="match status" value="1"/>
</dbReference>
<dbReference type="Pfam" id="PF00501">
    <property type="entry name" value="AMP-binding"/>
    <property type="match status" value="1"/>
</dbReference>
<dbReference type="CDD" id="cd05930">
    <property type="entry name" value="A_NRPS"/>
    <property type="match status" value="1"/>
</dbReference>
<dbReference type="STRING" id="1128400.I2FN63"/>
<sequence length="1450" mass="161292">MLVSRQALSEISDPGRSEARPRNGNKPQKASQAAGIACLSPLEIQRAVREWSKECSTVLDLSGFARQVPFEGTVQKEGLVVDFEVDATFLRSSEAERNADLLEIAFAKLLSVYTGDSTVCFASLSRTPAPNQDELYVRHCKADHALNQVPSKSAQIPLESLRTLLTGQQLWGASLSTDFAGENTSPLQPASLPIASTSLHVHVAQNAEGRLGIDVLYAPDTILAKDAHQIGRRFAFLLKQLHERTPISQLSTTMPGEKVLALKTFSSSVQLRESCQSSPLSQTLIHTLISRVSQRHSRAVAIHVPQDTLEVTYEQLGTSSDRLACQLRRLNVDSEIHVALMLDKSELLPVSILATLKAGGCVTPLVDQLTDDRILHILKETQPAVWIVDALHRQRAEKLLSSMANEAKPHLLCISRKLHSSQEPLRELLALQGWKIPPDSKAYTIYTSGSTGLPKAVILTHRNLAAFASAKVDGWKLSEGSRLLQFSAPVWDVSVGDLIYALTSGATLVMQDRFAAVTDVDATIRSLRITHAILTPTVADFIRESHASLEALILTGEPIPITQRNRLLDLVPTLLNGGAPSEVTILALMTRLTKSEAHLRWTPFGRPIGTVRSVILDVTGQIAPIGAVGELCLAGDQVSRGYLNQPDKTKAAFVQLDLASSIPELNIHGRFYRTGDLARLHADGRFELFGRMDGQLKYRGVRLEAQEIEGTLEQADDMVDRAFVCTKNIKNSSRLVAVLQPSQDGRQESALPVQIDAQKLITSVSAKLGNAATPNAVIFASSALPLTVSGKLDRKALQVLVDQMILSDKVQLIHASRHPKQHNQHQGETTAVSVAPEGRAQLAVAEAFGKALELDAQRINVHESLQDLGGDSLTAVRILTDLRKKGARIEVRHLLEGRGSIYEVAARVSFGDITDTSSCEGVLQPEVDVKQADLSEKDRDWVLWRYSIHPDWIEDMFYSTPYQSTSAGMGFAFKSPRPQSIEWNQAVWECNGPAIQADDLRAAWMATVEQYPNFRSAIAYNARFEGVMCVYKTSHCPLNLTTYYPRADVEHDRDFHTYMDQDRQQGHQEFGKVPFRLALIQATKERTQKLVIAFPHSLACGWSMRLTLQSLLCRLNGRAPDRTTPTSFKKYIAFTRSRNLDELDSWWAEELKGIEHSCWPIDYRTQAQVYPVVNRQFDAHLNIKTKELARTLGSSLFTITMAAFVLALGRRSRPDDISSKSCSRFQVATSYITSSRFFDGLEDLEAIRGPTLDVLLALFDVDLDEGVSKLLDECSKTINRPKGKEHYPLARLSKKMDAIKVRGALQANMVFQNLPSLTSQEGQVSMKLGREHMPTISCIFFQVTPSDDRLLFRTAFDDRFVSSTEATAFVDDMRCMIQLMADMRHATVRELLADIPSRSTAIITLPRPQPLEHFDLDPVPGSFWLRRFVRNVWLLLWYHLVLWPIRSRRL</sequence>
<protein>
    <recommendedName>
        <fullName evidence="6">Carrier domain-containing protein</fullName>
    </recommendedName>
</protein>
<dbReference type="Gene3D" id="1.10.1200.10">
    <property type="entry name" value="ACP-like"/>
    <property type="match status" value="1"/>
</dbReference>
<dbReference type="InterPro" id="IPR042099">
    <property type="entry name" value="ANL_N_sf"/>
</dbReference>
<evidence type="ECO:0000313" key="8">
    <source>
        <dbReference type="Proteomes" id="UP000006174"/>
    </source>
</evidence>
<evidence type="ECO:0000256" key="5">
    <source>
        <dbReference type="SAM" id="MobiDB-lite"/>
    </source>
</evidence>
<dbReference type="SUPFAM" id="SSF47336">
    <property type="entry name" value="ACP-like"/>
    <property type="match status" value="1"/>
</dbReference>
<keyword evidence="1" id="KW-0596">Phosphopantetheine</keyword>
<dbReference type="Gene3D" id="3.30.559.30">
    <property type="entry name" value="Nonribosomal peptide synthetase, condensation domain"/>
    <property type="match status" value="1"/>
</dbReference>
<dbReference type="GO" id="GO:0031177">
    <property type="term" value="F:phosphopantetheine binding"/>
    <property type="evidence" value="ECO:0007669"/>
    <property type="project" value="TreeGrafter"/>
</dbReference>
<dbReference type="InterPro" id="IPR023213">
    <property type="entry name" value="CAT-like_dom_sf"/>
</dbReference>
<organism evidence="7 8">
    <name type="scientific">Ustilago hordei</name>
    <name type="common">Barley covered smut fungus</name>
    <dbReference type="NCBI Taxonomy" id="120017"/>
    <lineage>
        <taxon>Eukaryota</taxon>
        <taxon>Fungi</taxon>
        <taxon>Dikarya</taxon>
        <taxon>Basidiomycota</taxon>
        <taxon>Ustilaginomycotina</taxon>
        <taxon>Ustilaginomycetes</taxon>
        <taxon>Ustilaginales</taxon>
        <taxon>Ustilaginaceae</taxon>
        <taxon>Ustilago</taxon>
    </lineage>
</organism>
<dbReference type="eggNOG" id="KOG1178">
    <property type="taxonomic scope" value="Eukaryota"/>
</dbReference>
<dbReference type="OMA" id="HAMSDGW"/>
<dbReference type="InterPro" id="IPR000873">
    <property type="entry name" value="AMP-dep_synth/lig_dom"/>
</dbReference>
<keyword evidence="2" id="KW-0597">Phosphoprotein</keyword>
<dbReference type="GO" id="GO:0043041">
    <property type="term" value="P:amino acid activation for nonribosomal peptide biosynthetic process"/>
    <property type="evidence" value="ECO:0007669"/>
    <property type="project" value="TreeGrafter"/>
</dbReference>
<dbReference type="PANTHER" id="PTHR45527">
    <property type="entry name" value="NONRIBOSOMAL PEPTIDE SYNTHETASE"/>
    <property type="match status" value="1"/>
</dbReference>
<evidence type="ECO:0000256" key="2">
    <source>
        <dbReference type="ARBA" id="ARBA00022553"/>
    </source>
</evidence>
<dbReference type="PROSITE" id="PS00012">
    <property type="entry name" value="PHOSPHOPANTETHEINE"/>
    <property type="match status" value="1"/>
</dbReference>
<dbReference type="SUPFAM" id="SSF52777">
    <property type="entry name" value="CoA-dependent acyltransferases"/>
    <property type="match status" value="2"/>
</dbReference>
<reference evidence="7 8" key="1">
    <citation type="journal article" date="2012" name="Plant Cell">
        <title>Genome comparison of barley and maize smut fungi reveals targeted loss of RNA silencing components and species-specific presence of transposable elements.</title>
        <authorList>
            <person name="Laurie J.D."/>
            <person name="Ali S."/>
            <person name="Linning R."/>
            <person name="Mannhaupt G."/>
            <person name="Wong P."/>
            <person name="Gueldener U."/>
            <person name="Muensterkoetter M."/>
            <person name="Moore R."/>
            <person name="Kahmann R."/>
            <person name="Bakkeren G."/>
            <person name="Schirawski J."/>
        </authorList>
    </citation>
    <scope>NUCLEOTIDE SEQUENCE [LARGE SCALE GENOMIC DNA]</scope>
    <source>
        <strain evidence="8">Uh4875-4</strain>
    </source>
</reference>
<dbReference type="InterPro" id="IPR006162">
    <property type="entry name" value="Ppantetheine_attach_site"/>
</dbReference>
<dbReference type="PROSITE" id="PS50075">
    <property type="entry name" value="CARRIER"/>
    <property type="match status" value="1"/>
</dbReference>
<dbReference type="Pfam" id="PF00550">
    <property type="entry name" value="PP-binding"/>
    <property type="match status" value="1"/>
</dbReference>